<name>A0A7W9TXY5_9BURK</name>
<comment type="caution">
    <text evidence="1">The sequence shown here is derived from an EMBL/GenBank/DDBJ whole genome shotgun (WGS) entry which is preliminary data.</text>
</comment>
<proteinExistence type="predicted"/>
<organism evidence="1 2">
    <name type="scientific">Paraburkholderia bannensis</name>
    <dbReference type="NCBI Taxonomy" id="765414"/>
    <lineage>
        <taxon>Bacteria</taxon>
        <taxon>Pseudomonadati</taxon>
        <taxon>Pseudomonadota</taxon>
        <taxon>Betaproteobacteria</taxon>
        <taxon>Burkholderiales</taxon>
        <taxon>Burkholderiaceae</taxon>
        <taxon>Paraburkholderia</taxon>
    </lineage>
</organism>
<protein>
    <submittedName>
        <fullName evidence="1">Uncharacterized protein</fullName>
    </submittedName>
</protein>
<evidence type="ECO:0000313" key="1">
    <source>
        <dbReference type="EMBL" id="MBB6103179.1"/>
    </source>
</evidence>
<accession>A0A7W9TXY5</accession>
<reference evidence="1 2" key="1">
    <citation type="submission" date="2020-08" db="EMBL/GenBank/DDBJ databases">
        <title>Above-ground endophytic microbial communities from plants in different locations in the United States.</title>
        <authorList>
            <person name="Frank C."/>
        </authorList>
    </citation>
    <scope>NUCLEOTIDE SEQUENCE [LARGE SCALE GENOMIC DNA]</scope>
    <source>
        <strain evidence="1 2">WP4_2_2</strain>
    </source>
</reference>
<evidence type="ECO:0000313" key="2">
    <source>
        <dbReference type="Proteomes" id="UP000571554"/>
    </source>
</evidence>
<dbReference type="AlphaFoldDB" id="A0A7W9TXY5"/>
<gene>
    <name evidence="1" type="ORF">F4827_003034</name>
</gene>
<dbReference type="EMBL" id="JACHBW010000008">
    <property type="protein sequence ID" value="MBB6103179.1"/>
    <property type="molecule type" value="Genomic_DNA"/>
</dbReference>
<sequence>MTHNTATARKVLAEIQLAWSAAASAADLMAARNI</sequence>
<dbReference type="Proteomes" id="UP000571554">
    <property type="component" value="Unassembled WGS sequence"/>
</dbReference>
<keyword evidence="2" id="KW-1185">Reference proteome</keyword>